<feature type="chain" id="PRO_5042241724" evidence="1">
    <location>
        <begin position="26"/>
        <end position="127"/>
    </location>
</feature>
<keyword evidence="3" id="KW-1185">Reference proteome</keyword>
<reference evidence="2" key="2">
    <citation type="submission" date="2023-06" db="EMBL/GenBank/DDBJ databases">
        <authorList>
            <consortium name="Lawrence Berkeley National Laboratory"/>
            <person name="Haridas S."/>
            <person name="Hensen N."/>
            <person name="Bonometti L."/>
            <person name="Westerberg I."/>
            <person name="Brannstrom I.O."/>
            <person name="Guillou S."/>
            <person name="Cros-Aarteil S."/>
            <person name="Calhoun S."/>
            <person name="Kuo A."/>
            <person name="Mondo S."/>
            <person name="Pangilinan J."/>
            <person name="Riley R."/>
            <person name="Labutti K."/>
            <person name="Andreopoulos B."/>
            <person name="Lipzen A."/>
            <person name="Chen C."/>
            <person name="Yanf M."/>
            <person name="Daum C."/>
            <person name="Ng V."/>
            <person name="Clum A."/>
            <person name="Steindorff A."/>
            <person name="Ohm R."/>
            <person name="Martin F."/>
            <person name="Silar P."/>
            <person name="Natvig D."/>
            <person name="Lalanne C."/>
            <person name="Gautier V."/>
            <person name="Ament-Velasquez S.L."/>
            <person name="Kruys A."/>
            <person name="Hutchinson M.I."/>
            <person name="Powell A.J."/>
            <person name="Barry K."/>
            <person name="Miller A.N."/>
            <person name="Grigoriev I.V."/>
            <person name="Debuchy R."/>
            <person name="Gladieux P."/>
            <person name="Thoren M.H."/>
            <person name="Johannesson H."/>
        </authorList>
    </citation>
    <scope>NUCLEOTIDE SEQUENCE</scope>
    <source>
        <strain evidence="2">CBS 958.72</strain>
    </source>
</reference>
<proteinExistence type="predicted"/>
<feature type="signal peptide" evidence="1">
    <location>
        <begin position="1"/>
        <end position="25"/>
    </location>
</feature>
<gene>
    <name evidence="2" type="ORF">B0T24DRAFT_618276</name>
</gene>
<protein>
    <submittedName>
        <fullName evidence="2">Uncharacterized protein</fullName>
    </submittedName>
</protein>
<dbReference type="Proteomes" id="UP001287356">
    <property type="component" value="Unassembled WGS sequence"/>
</dbReference>
<accession>A0AAE0KHG9</accession>
<evidence type="ECO:0000256" key="1">
    <source>
        <dbReference type="SAM" id="SignalP"/>
    </source>
</evidence>
<keyword evidence="1" id="KW-0732">Signal</keyword>
<name>A0AAE0KHG9_9PEZI</name>
<dbReference type="EMBL" id="JAULSN010000003">
    <property type="protein sequence ID" value="KAK3376237.1"/>
    <property type="molecule type" value="Genomic_DNA"/>
</dbReference>
<evidence type="ECO:0000313" key="3">
    <source>
        <dbReference type="Proteomes" id="UP001287356"/>
    </source>
</evidence>
<reference evidence="2" key="1">
    <citation type="journal article" date="2023" name="Mol. Phylogenet. Evol.">
        <title>Genome-scale phylogeny and comparative genomics of the fungal order Sordariales.</title>
        <authorList>
            <person name="Hensen N."/>
            <person name="Bonometti L."/>
            <person name="Westerberg I."/>
            <person name="Brannstrom I.O."/>
            <person name="Guillou S."/>
            <person name="Cros-Aarteil S."/>
            <person name="Calhoun S."/>
            <person name="Haridas S."/>
            <person name="Kuo A."/>
            <person name="Mondo S."/>
            <person name="Pangilinan J."/>
            <person name="Riley R."/>
            <person name="LaButti K."/>
            <person name="Andreopoulos B."/>
            <person name="Lipzen A."/>
            <person name="Chen C."/>
            <person name="Yan M."/>
            <person name="Daum C."/>
            <person name="Ng V."/>
            <person name="Clum A."/>
            <person name="Steindorff A."/>
            <person name="Ohm R.A."/>
            <person name="Martin F."/>
            <person name="Silar P."/>
            <person name="Natvig D.O."/>
            <person name="Lalanne C."/>
            <person name="Gautier V."/>
            <person name="Ament-Velasquez S.L."/>
            <person name="Kruys A."/>
            <person name="Hutchinson M.I."/>
            <person name="Powell A.J."/>
            <person name="Barry K."/>
            <person name="Miller A.N."/>
            <person name="Grigoriev I.V."/>
            <person name="Debuchy R."/>
            <person name="Gladieux P."/>
            <person name="Hiltunen Thoren M."/>
            <person name="Johannesson H."/>
        </authorList>
    </citation>
    <scope>NUCLEOTIDE SEQUENCE</scope>
    <source>
        <strain evidence="2">CBS 958.72</strain>
    </source>
</reference>
<sequence length="127" mass="14350">MRTFLGYAGCPFLGLLVVRFHAVAGTCPDAAVPVWCLDVMDKESRPFSWEATPARSWELGLVRPQAHLRLLSDLAVDLGLRSLCQGPLKIFYSCFYAQIRDRAVICSLFLRDRQNNRPLPCLQGMYT</sequence>
<dbReference type="AlphaFoldDB" id="A0AAE0KHG9"/>
<organism evidence="2 3">
    <name type="scientific">Lasiosphaeria ovina</name>
    <dbReference type="NCBI Taxonomy" id="92902"/>
    <lineage>
        <taxon>Eukaryota</taxon>
        <taxon>Fungi</taxon>
        <taxon>Dikarya</taxon>
        <taxon>Ascomycota</taxon>
        <taxon>Pezizomycotina</taxon>
        <taxon>Sordariomycetes</taxon>
        <taxon>Sordariomycetidae</taxon>
        <taxon>Sordariales</taxon>
        <taxon>Lasiosphaeriaceae</taxon>
        <taxon>Lasiosphaeria</taxon>
    </lineage>
</organism>
<evidence type="ECO:0000313" key="2">
    <source>
        <dbReference type="EMBL" id="KAK3376237.1"/>
    </source>
</evidence>
<comment type="caution">
    <text evidence="2">The sequence shown here is derived from an EMBL/GenBank/DDBJ whole genome shotgun (WGS) entry which is preliminary data.</text>
</comment>